<comment type="caution">
    <text evidence="2">The sequence shown here is derived from an EMBL/GenBank/DDBJ whole genome shotgun (WGS) entry which is preliminary data.</text>
</comment>
<dbReference type="Proteomes" id="UP000276133">
    <property type="component" value="Unassembled WGS sequence"/>
</dbReference>
<evidence type="ECO:0000313" key="3">
    <source>
        <dbReference type="Proteomes" id="UP000276133"/>
    </source>
</evidence>
<evidence type="ECO:0000313" key="2">
    <source>
        <dbReference type="EMBL" id="RNA06533.1"/>
    </source>
</evidence>
<proteinExistence type="predicted"/>
<evidence type="ECO:0000256" key="1">
    <source>
        <dbReference type="SAM" id="Phobius"/>
    </source>
</evidence>
<organism evidence="2 3">
    <name type="scientific">Brachionus plicatilis</name>
    <name type="common">Marine rotifer</name>
    <name type="synonym">Brachionus muelleri</name>
    <dbReference type="NCBI Taxonomy" id="10195"/>
    <lineage>
        <taxon>Eukaryota</taxon>
        <taxon>Metazoa</taxon>
        <taxon>Spiralia</taxon>
        <taxon>Gnathifera</taxon>
        <taxon>Rotifera</taxon>
        <taxon>Eurotatoria</taxon>
        <taxon>Monogononta</taxon>
        <taxon>Pseudotrocha</taxon>
        <taxon>Ploima</taxon>
        <taxon>Brachionidae</taxon>
        <taxon>Brachionus</taxon>
    </lineage>
</organism>
<reference evidence="2 3" key="1">
    <citation type="journal article" date="2018" name="Sci. Rep.">
        <title>Genomic signatures of local adaptation to the degree of environmental predictability in rotifers.</title>
        <authorList>
            <person name="Franch-Gras L."/>
            <person name="Hahn C."/>
            <person name="Garcia-Roger E.M."/>
            <person name="Carmona M.J."/>
            <person name="Serra M."/>
            <person name="Gomez A."/>
        </authorList>
    </citation>
    <scope>NUCLEOTIDE SEQUENCE [LARGE SCALE GENOMIC DNA]</scope>
    <source>
        <strain evidence="2">HYR1</strain>
    </source>
</reference>
<protein>
    <submittedName>
        <fullName evidence="2">Uncharacterized protein</fullName>
    </submittedName>
</protein>
<keyword evidence="3" id="KW-1185">Reference proteome</keyword>
<name>A0A3M7Q5D0_BRAPC</name>
<dbReference type="EMBL" id="REGN01007354">
    <property type="protein sequence ID" value="RNA06533.1"/>
    <property type="molecule type" value="Genomic_DNA"/>
</dbReference>
<keyword evidence="1" id="KW-0812">Transmembrane</keyword>
<keyword evidence="1" id="KW-0472">Membrane</keyword>
<keyword evidence="1" id="KW-1133">Transmembrane helix</keyword>
<sequence>MIFCNNLHKLKHRTILLKQTVNTWCTQTYQCQDYNGLVCLNTGGRSACECQYPRYWNGNQCVDKLNYELSCSLDSECNQNFGLACYEFKRSESESCSGSNPACQNYAGLTCTTGTCRCSSTQYWVSNKCRNLKLVPVLRTLIADATLKVAQYHIIILVFDFLFKMLINFMLSCLINIYSNFVPFNKNDLKIIPYQKKLFNLENSENHKI</sequence>
<dbReference type="AlphaFoldDB" id="A0A3M7Q5D0"/>
<accession>A0A3M7Q5D0</accession>
<gene>
    <name evidence="2" type="ORF">BpHYR1_002964</name>
</gene>
<feature type="transmembrane region" description="Helical" evidence="1">
    <location>
        <begin position="154"/>
        <end position="178"/>
    </location>
</feature>